<proteinExistence type="predicted"/>
<dbReference type="AlphaFoldDB" id="A0A919N590"/>
<evidence type="ECO:0000313" key="2">
    <source>
        <dbReference type="Proteomes" id="UP000629619"/>
    </source>
</evidence>
<organism evidence="1 2">
    <name type="scientific">Actinoplanes siamensis</name>
    <dbReference type="NCBI Taxonomy" id="1223317"/>
    <lineage>
        <taxon>Bacteria</taxon>
        <taxon>Bacillati</taxon>
        <taxon>Actinomycetota</taxon>
        <taxon>Actinomycetes</taxon>
        <taxon>Micromonosporales</taxon>
        <taxon>Micromonosporaceae</taxon>
        <taxon>Actinoplanes</taxon>
    </lineage>
</organism>
<evidence type="ECO:0000313" key="1">
    <source>
        <dbReference type="EMBL" id="GIF04655.1"/>
    </source>
</evidence>
<keyword evidence="2" id="KW-1185">Reference proteome</keyword>
<gene>
    <name evidence="1" type="ORF">Asi03nite_21930</name>
</gene>
<accession>A0A919N590</accession>
<comment type="caution">
    <text evidence="1">The sequence shown here is derived from an EMBL/GenBank/DDBJ whole genome shotgun (WGS) entry which is preliminary data.</text>
</comment>
<protein>
    <submittedName>
        <fullName evidence="1">Uncharacterized protein</fullName>
    </submittedName>
</protein>
<reference evidence="1" key="1">
    <citation type="submission" date="2021-01" db="EMBL/GenBank/DDBJ databases">
        <title>Whole genome shotgun sequence of Actinoplanes siamensis NBRC 109076.</title>
        <authorList>
            <person name="Komaki H."/>
            <person name="Tamura T."/>
        </authorList>
    </citation>
    <scope>NUCLEOTIDE SEQUENCE</scope>
    <source>
        <strain evidence="1">NBRC 109076</strain>
    </source>
</reference>
<dbReference type="Proteomes" id="UP000629619">
    <property type="component" value="Unassembled WGS sequence"/>
</dbReference>
<dbReference type="EMBL" id="BOMW01000020">
    <property type="protein sequence ID" value="GIF04655.1"/>
    <property type="molecule type" value="Genomic_DNA"/>
</dbReference>
<name>A0A919N590_9ACTN</name>
<sequence>MPRNGWPAQKVGFTRGVPAGTTMWRLLTRLDAVLLSAVLAGWHRVNGGTNIACANRRSHDLIDAVTSSYIETQ</sequence>